<keyword evidence="2" id="KW-0732">Signal</keyword>
<protein>
    <submittedName>
        <fullName evidence="3">Uncharacterized protein</fullName>
    </submittedName>
</protein>
<keyword evidence="1" id="KW-1133">Transmembrane helix</keyword>
<organism evidence="3 4">
    <name type="scientific">Trichonephila clavata</name>
    <name type="common">Joro spider</name>
    <name type="synonym">Nephila clavata</name>
    <dbReference type="NCBI Taxonomy" id="2740835"/>
    <lineage>
        <taxon>Eukaryota</taxon>
        <taxon>Metazoa</taxon>
        <taxon>Ecdysozoa</taxon>
        <taxon>Arthropoda</taxon>
        <taxon>Chelicerata</taxon>
        <taxon>Arachnida</taxon>
        <taxon>Araneae</taxon>
        <taxon>Araneomorphae</taxon>
        <taxon>Entelegynae</taxon>
        <taxon>Araneoidea</taxon>
        <taxon>Nephilidae</taxon>
        <taxon>Trichonephila</taxon>
    </lineage>
</organism>
<keyword evidence="1" id="KW-0812">Transmembrane</keyword>
<feature type="transmembrane region" description="Helical" evidence="1">
    <location>
        <begin position="62"/>
        <end position="95"/>
    </location>
</feature>
<gene>
    <name evidence="3" type="primary">AVEN_194608_1</name>
    <name evidence="3" type="ORF">TNCT_93241</name>
</gene>
<feature type="signal peptide" evidence="2">
    <location>
        <begin position="1"/>
        <end position="23"/>
    </location>
</feature>
<reference evidence="3" key="1">
    <citation type="submission" date="2020-07" db="EMBL/GenBank/DDBJ databases">
        <title>Multicomponent nature underlies the extraordinary mechanical properties of spider dragline silk.</title>
        <authorList>
            <person name="Kono N."/>
            <person name="Nakamura H."/>
            <person name="Mori M."/>
            <person name="Yoshida Y."/>
            <person name="Ohtoshi R."/>
            <person name="Malay A.D."/>
            <person name="Moran D.A.P."/>
            <person name="Tomita M."/>
            <person name="Numata K."/>
            <person name="Arakawa K."/>
        </authorList>
    </citation>
    <scope>NUCLEOTIDE SEQUENCE</scope>
</reference>
<sequence length="135" mass="13834">MLTSGKLFLLVSASAALILTVAAETGSKPMSHQTERQLATSPTLLPPTIGGGIGNLGNLLPAFLPIILILGIGAFILPAIGVLLFGGAGGFGGLFEGFSKKRSNGGDVNPLFSSEKIMELIQTVTKALEEAAKDK</sequence>
<evidence type="ECO:0000256" key="2">
    <source>
        <dbReference type="SAM" id="SignalP"/>
    </source>
</evidence>
<evidence type="ECO:0000313" key="4">
    <source>
        <dbReference type="Proteomes" id="UP000887116"/>
    </source>
</evidence>
<keyword evidence="4" id="KW-1185">Reference proteome</keyword>
<name>A0A8X6J1B1_TRICU</name>
<evidence type="ECO:0000313" key="3">
    <source>
        <dbReference type="EMBL" id="GFR15570.1"/>
    </source>
</evidence>
<dbReference type="EMBL" id="BMAO01037137">
    <property type="protein sequence ID" value="GFR15570.1"/>
    <property type="molecule type" value="Genomic_DNA"/>
</dbReference>
<dbReference type="AlphaFoldDB" id="A0A8X6J1B1"/>
<accession>A0A8X6J1B1</accession>
<comment type="caution">
    <text evidence="3">The sequence shown here is derived from an EMBL/GenBank/DDBJ whole genome shotgun (WGS) entry which is preliminary data.</text>
</comment>
<dbReference type="Proteomes" id="UP000887116">
    <property type="component" value="Unassembled WGS sequence"/>
</dbReference>
<keyword evidence="1" id="KW-0472">Membrane</keyword>
<proteinExistence type="predicted"/>
<evidence type="ECO:0000256" key="1">
    <source>
        <dbReference type="SAM" id="Phobius"/>
    </source>
</evidence>
<feature type="chain" id="PRO_5036490850" evidence="2">
    <location>
        <begin position="24"/>
        <end position="135"/>
    </location>
</feature>
<dbReference type="OrthoDB" id="6435660at2759"/>